<comment type="caution">
    <text evidence="1">The sequence shown here is derived from an EMBL/GenBank/DDBJ whole genome shotgun (WGS) entry which is preliminary data.</text>
</comment>
<reference evidence="1 2" key="2">
    <citation type="submission" date="2020-03" db="EMBL/GenBank/DDBJ databases">
        <authorList>
            <person name="Ichikawa N."/>
            <person name="Kimura A."/>
            <person name="Kitahashi Y."/>
            <person name="Uohara A."/>
        </authorList>
    </citation>
    <scope>NUCLEOTIDE SEQUENCE [LARGE SCALE GENOMIC DNA]</scope>
    <source>
        <strain evidence="1 2">NBRC 108638</strain>
    </source>
</reference>
<dbReference type="Proteomes" id="UP000482960">
    <property type="component" value="Unassembled WGS sequence"/>
</dbReference>
<evidence type="ECO:0000313" key="2">
    <source>
        <dbReference type="Proteomes" id="UP000482960"/>
    </source>
</evidence>
<dbReference type="AlphaFoldDB" id="A0A6V8LEY1"/>
<name>A0A6V8LEY1_9ACTN</name>
<protein>
    <recommendedName>
        <fullName evidence="3">Phospholipid/glycerol acyltransferase domain-containing protein</fullName>
    </recommendedName>
</protein>
<reference evidence="1 2" key="1">
    <citation type="submission" date="2020-03" db="EMBL/GenBank/DDBJ databases">
        <title>Whole genome shotgun sequence of Phytohabitans rumicis NBRC 108638.</title>
        <authorList>
            <person name="Komaki H."/>
            <person name="Tamura T."/>
        </authorList>
    </citation>
    <scope>NUCLEOTIDE SEQUENCE [LARGE SCALE GENOMIC DNA]</scope>
    <source>
        <strain evidence="1 2">NBRC 108638</strain>
    </source>
</reference>
<dbReference type="EMBL" id="BLPG01000002">
    <property type="protein sequence ID" value="GFJ95773.1"/>
    <property type="molecule type" value="Genomic_DNA"/>
</dbReference>
<evidence type="ECO:0008006" key="3">
    <source>
        <dbReference type="Google" id="ProtNLM"/>
    </source>
</evidence>
<organism evidence="1 2">
    <name type="scientific">Phytohabitans rumicis</name>
    <dbReference type="NCBI Taxonomy" id="1076125"/>
    <lineage>
        <taxon>Bacteria</taxon>
        <taxon>Bacillati</taxon>
        <taxon>Actinomycetota</taxon>
        <taxon>Actinomycetes</taxon>
        <taxon>Micromonosporales</taxon>
        <taxon>Micromonosporaceae</taxon>
    </lineage>
</organism>
<gene>
    <name evidence="1" type="ORF">Prum_094150</name>
</gene>
<evidence type="ECO:0000313" key="1">
    <source>
        <dbReference type="EMBL" id="GFJ95773.1"/>
    </source>
</evidence>
<proteinExistence type="predicted"/>
<dbReference type="SUPFAM" id="SSF69593">
    <property type="entry name" value="Glycerol-3-phosphate (1)-acyltransferase"/>
    <property type="match status" value="1"/>
</dbReference>
<sequence>MWRVLLFVARVALAPFARLRVTGDVPAGPVILAANHIGPVDPVVLMAACRTRGWRRCSWRTLRCSGCAGSAGS</sequence>
<accession>A0A6V8LEY1</accession>
<keyword evidence="2" id="KW-1185">Reference proteome</keyword>